<organism evidence="2 3">
    <name type="scientific">bacterium (Candidatus Gribaldobacteria) CG_4_10_14_0_2_um_filter_41_16</name>
    <dbReference type="NCBI Taxonomy" id="2014265"/>
    <lineage>
        <taxon>Bacteria</taxon>
        <taxon>Candidatus Gribaldobacteria</taxon>
    </lineage>
</organism>
<name>A0A2M7VIC1_9BACT</name>
<dbReference type="Proteomes" id="UP000229364">
    <property type="component" value="Unassembled WGS sequence"/>
</dbReference>
<dbReference type="CDD" id="cd02440">
    <property type="entry name" value="AdoMet_MTases"/>
    <property type="match status" value="1"/>
</dbReference>
<gene>
    <name evidence="2" type="ORF">COX74_01905</name>
</gene>
<feature type="domain" description="Methyltransferase type 11" evidence="1">
    <location>
        <begin position="55"/>
        <end position="139"/>
    </location>
</feature>
<sequence>MENNKQAKQAKIVYQNFDNRWRDFKKHNPISRIVFYFMDRAVIITLVKISPKSILDIGCGIGRSMSKFKNIGFKVVGIDNSPSSIIACESKGFKVGEDIIKMDASHLDFNNGSFEVVFSEGLLEHFENYQPFVEEMVRVSNKFVLLIQPNFHSLAGKIINLATRILKRENPEELPYRMEYYINSFNKYGCKLELRKSVFFNAFTVLLFKK</sequence>
<dbReference type="InterPro" id="IPR013216">
    <property type="entry name" value="Methyltransf_11"/>
</dbReference>
<proteinExistence type="predicted"/>
<accession>A0A2M7VIC1</accession>
<comment type="caution">
    <text evidence="2">The sequence shown here is derived from an EMBL/GenBank/DDBJ whole genome shotgun (WGS) entry which is preliminary data.</text>
</comment>
<reference evidence="3" key="1">
    <citation type="submission" date="2017-09" db="EMBL/GenBank/DDBJ databases">
        <title>Depth-based differentiation of microbial function through sediment-hosted aquifers and enrichment of novel symbionts in the deep terrestrial subsurface.</title>
        <authorList>
            <person name="Probst A.J."/>
            <person name="Ladd B."/>
            <person name="Jarett J.K."/>
            <person name="Geller-Mcgrath D.E."/>
            <person name="Sieber C.M.K."/>
            <person name="Emerson J.B."/>
            <person name="Anantharaman K."/>
            <person name="Thomas B.C."/>
            <person name="Malmstrom R."/>
            <person name="Stieglmeier M."/>
            <person name="Klingl A."/>
            <person name="Woyke T."/>
            <person name="Ryan C.M."/>
            <person name="Banfield J.F."/>
        </authorList>
    </citation>
    <scope>NUCLEOTIDE SEQUENCE [LARGE SCALE GENOMIC DNA]</scope>
</reference>
<dbReference type="EMBL" id="PFPR01000045">
    <property type="protein sequence ID" value="PJA01602.1"/>
    <property type="molecule type" value="Genomic_DNA"/>
</dbReference>
<evidence type="ECO:0000313" key="2">
    <source>
        <dbReference type="EMBL" id="PJA01602.1"/>
    </source>
</evidence>
<evidence type="ECO:0000259" key="1">
    <source>
        <dbReference type="Pfam" id="PF08241"/>
    </source>
</evidence>
<dbReference type="AlphaFoldDB" id="A0A2M7VIC1"/>
<dbReference type="PANTHER" id="PTHR43591">
    <property type="entry name" value="METHYLTRANSFERASE"/>
    <property type="match status" value="1"/>
</dbReference>
<dbReference type="GO" id="GO:0008757">
    <property type="term" value="F:S-adenosylmethionine-dependent methyltransferase activity"/>
    <property type="evidence" value="ECO:0007669"/>
    <property type="project" value="InterPro"/>
</dbReference>
<protein>
    <recommendedName>
        <fullName evidence="1">Methyltransferase type 11 domain-containing protein</fullName>
    </recommendedName>
</protein>
<dbReference type="Pfam" id="PF08241">
    <property type="entry name" value="Methyltransf_11"/>
    <property type="match status" value="1"/>
</dbReference>
<dbReference type="PANTHER" id="PTHR43591:SF24">
    <property type="entry name" value="2-METHOXY-6-POLYPRENYL-1,4-BENZOQUINOL METHYLASE, MITOCHONDRIAL"/>
    <property type="match status" value="1"/>
</dbReference>
<evidence type="ECO:0000313" key="3">
    <source>
        <dbReference type="Proteomes" id="UP000229364"/>
    </source>
</evidence>
<dbReference type="SUPFAM" id="SSF53335">
    <property type="entry name" value="S-adenosyl-L-methionine-dependent methyltransferases"/>
    <property type="match status" value="1"/>
</dbReference>
<dbReference type="InterPro" id="IPR029063">
    <property type="entry name" value="SAM-dependent_MTases_sf"/>
</dbReference>
<dbReference type="Gene3D" id="3.40.50.150">
    <property type="entry name" value="Vaccinia Virus protein VP39"/>
    <property type="match status" value="1"/>
</dbReference>